<dbReference type="Proteomes" id="UP001157017">
    <property type="component" value="Unassembled WGS sequence"/>
</dbReference>
<protein>
    <submittedName>
        <fullName evidence="2">Uncharacterized protein</fullName>
    </submittedName>
</protein>
<evidence type="ECO:0000313" key="3">
    <source>
        <dbReference type="Proteomes" id="UP001157017"/>
    </source>
</evidence>
<accession>A0ABQ6JQ39</accession>
<keyword evidence="3" id="KW-1185">Reference proteome</keyword>
<evidence type="ECO:0000313" key="2">
    <source>
        <dbReference type="EMBL" id="GMA88791.1"/>
    </source>
</evidence>
<name>A0ABQ6JQ39_9ACTN</name>
<organism evidence="2 3">
    <name type="scientific">Angustibacter aerolatus</name>
    <dbReference type="NCBI Taxonomy" id="1162965"/>
    <lineage>
        <taxon>Bacteria</taxon>
        <taxon>Bacillati</taxon>
        <taxon>Actinomycetota</taxon>
        <taxon>Actinomycetes</taxon>
        <taxon>Kineosporiales</taxon>
        <taxon>Kineosporiaceae</taxon>
    </lineage>
</organism>
<comment type="caution">
    <text evidence="2">The sequence shown here is derived from an EMBL/GenBank/DDBJ whole genome shotgun (WGS) entry which is preliminary data.</text>
</comment>
<evidence type="ECO:0000256" key="1">
    <source>
        <dbReference type="SAM" id="Phobius"/>
    </source>
</evidence>
<reference evidence="3" key="1">
    <citation type="journal article" date="2019" name="Int. J. Syst. Evol. Microbiol.">
        <title>The Global Catalogue of Microorganisms (GCM) 10K type strain sequencing project: providing services to taxonomists for standard genome sequencing and annotation.</title>
        <authorList>
            <consortium name="The Broad Institute Genomics Platform"/>
            <consortium name="The Broad Institute Genome Sequencing Center for Infectious Disease"/>
            <person name="Wu L."/>
            <person name="Ma J."/>
        </authorList>
    </citation>
    <scope>NUCLEOTIDE SEQUENCE [LARGE SCALE GENOMIC DNA]</scope>
    <source>
        <strain evidence="3">NBRC 108730</strain>
    </source>
</reference>
<dbReference type="EMBL" id="BSUZ01000001">
    <property type="protein sequence ID" value="GMA88791.1"/>
    <property type="molecule type" value="Genomic_DNA"/>
</dbReference>
<keyword evidence="1" id="KW-1133">Transmembrane helix</keyword>
<gene>
    <name evidence="2" type="ORF">GCM10025868_40410</name>
</gene>
<sequence length="81" mass="8308">MLVVLGVLAQLLVSATDLDGVWRALATKAVPLAAILLPAGFFLSVLGRDVHRPNRLIVLVWLGAASLAVGLVALGVGLLTA</sequence>
<keyword evidence="1" id="KW-0472">Membrane</keyword>
<proteinExistence type="predicted"/>
<feature type="transmembrane region" description="Helical" evidence="1">
    <location>
        <begin position="25"/>
        <end position="46"/>
    </location>
</feature>
<feature type="transmembrane region" description="Helical" evidence="1">
    <location>
        <begin position="58"/>
        <end position="79"/>
    </location>
</feature>
<keyword evidence="1" id="KW-0812">Transmembrane</keyword>